<dbReference type="STRING" id="1297617.IB211_02367c"/>
<proteinExistence type="predicted"/>
<dbReference type="GO" id="GO:0046872">
    <property type="term" value="F:metal ion binding"/>
    <property type="evidence" value="ECO:0007669"/>
    <property type="project" value="InterPro"/>
</dbReference>
<dbReference type="Pfam" id="PF25137">
    <property type="entry name" value="ADH_Fe_C"/>
    <property type="match status" value="1"/>
</dbReference>
<evidence type="ECO:0000259" key="3">
    <source>
        <dbReference type="Pfam" id="PF25137"/>
    </source>
</evidence>
<dbReference type="EC" id="1.1.1.1" evidence="4"/>
<protein>
    <submittedName>
        <fullName evidence="4 5">Alcohol dehydrogenase</fullName>
        <ecNumber evidence="4">1.1.1.1</ecNumber>
    </submittedName>
</protein>
<dbReference type="eggNOG" id="COG1454">
    <property type="taxonomic scope" value="Bacteria"/>
</dbReference>
<name>A0A0S2W5Z7_9FIRM</name>
<dbReference type="PROSITE" id="PS00913">
    <property type="entry name" value="ADH_IRON_1"/>
    <property type="match status" value="1"/>
</dbReference>
<dbReference type="Gene3D" id="3.40.50.1970">
    <property type="match status" value="1"/>
</dbReference>
<reference evidence="6" key="2">
    <citation type="submission" date="2015-04" db="EMBL/GenBank/DDBJ databases">
        <title>A butyrogenic pathway from the amino acid lysine in a human gut commensal.</title>
        <authorList>
            <person name="de Vos W.M."/>
            <person name="Bui N.T.P."/>
            <person name="Plugge C.M."/>
            <person name="Ritari J."/>
        </authorList>
    </citation>
    <scope>NUCLEOTIDE SEQUENCE [LARGE SCALE GENOMIC DNA]</scope>
    <source>
        <strain evidence="6">AF211</strain>
    </source>
</reference>
<evidence type="ECO:0000313" key="7">
    <source>
        <dbReference type="Proteomes" id="UP000245778"/>
    </source>
</evidence>
<dbReference type="Proteomes" id="UP000064844">
    <property type="component" value="Chromosome"/>
</dbReference>
<dbReference type="AlphaFoldDB" id="A0A0S2W5Z7"/>
<dbReference type="InterPro" id="IPR039697">
    <property type="entry name" value="Alcohol_dehydrogenase_Fe"/>
</dbReference>
<dbReference type="InterPro" id="IPR056798">
    <property type="entry name" value="ADH_Fe_C"/>
</dbReference>
<organism evidence="4 6">
    <name type="scientific">Intestinimonas butyriciproducens</name>
    <dbReference type="NCBI Taxonomy" id="1297617"/>
    <lineage>
        <taxon>Bacteria</taxon>
        <taxon>Bacillati</taxon>
        <taxon>Bacillota</taxon>
        <taxon>Clostridia</taxon>
        <taxon>Eubacteriales</taxon>
        <taxon>Intestinimonas</taxon>
    </lineage>
</organism>
<evidence type="ECO:0000256" key="1">
    <source>
        <dbReference type="ARBA" id="ARBA00023002"/>
    </source>
</evidence>
<dbReference type="KEGG" id="ibu:IB211_02367c"/>
<reference evidence="4 6" key="1">
    <citation type="journal article" date="2015" name="Nat. Commun.">
        <title>Production of butyrate from lysine and the Amadori product fructoselysine by a human gut commensal.</title>
        <authorList>
            <person name="Bui T.P."/>
            <person name="Ritari J."/>
            <person name="Boeren S."/>
            <person name="de Waard P."/>
            <person name="Plugge C.M."/>
            <person name="de Vos W.M."/>
        </authorList>
    </citation>
    <scope>NUCLEOTIDE SEQUENCE [LARGE SCALE GENOMIC DNA]</scope>
    <source>
        <strain evidence="4 6">AF211</strain>
    </source>
</reference>
<dbReference type="Proteomes" id="UP000245778">
    <property type="component" value="Unassembled WGS sequence"/>
</dbReference>
<dbReference type="PANTHER" id="PTHR11496">
    <property type="entry name" value="ALCOHOL DEHYDROGENASE"/>
    <property type="match status" value="1"/>
</dbReference>
<dbReference type="CDD" id="cd08180">
    <property type="entry name" value="PDD"/>
    <property type="match status" value="1"/>
</dbReference>
<evidence type="ECO:0000313" key="6">
    <source>
        <dbReference type="Proteomes" id="UP000064844"/>
    </source>
</evidence>
<feature type="domain" description="Alcohol dehydrogenase iron-type/glycerol dehydrogenase GldA" evidence="2">
    <location>
        <begin position="17"/>
        <end position="157"/>
    </location>
</feature>
<accession>A0A0S2W5Z7</accession>
<dbReference type="FunFam" id="1.20.1090.10:FF:000001">
    <property type="entry name" value="Aldehyde-alcohol dehydrogenase"/>
    <property type="match status" value="1"/>
</dbReference>
<dbReference type="PATRIC" id="fig|1297617.4.peg.2439"/>
<dbReference type="GeneID" id="93228488"/>
<evidence type="ECO:0000313" key="5">
    <source>
        <dbReference type="EMBL" id="PVY48678.1"/>
    </source>
</evidence>
<gene>
    <name evidence="5" type="ORF">C7373_106186</name>
    <name evidence="4" type="ORF">IB211_02367c</name>
</gene>
<feature type="domain" description="Fe-containing alcohol dehydrogenase-like C-terminal" evidence="3">
    <location>
        <begin position="169"/>
        <end position="372"/>
    </location>
</feature>
<dbReference type="SUPFAM" id="SSF56796">
    <property type="entry name" value="Dehydroquinate synthase-like"/>
    <property type="match status" value="1"/>
</dbReference>
<keyword evidence="1 4" id="KW-0560">Oxidoreductase</keyword>
<dbReference type="Pfam" id="PF00465">
    <property type="entry name" value="Fe-ADH"/>
    <property type="match status" value="1"/>
</dbReference>
<dbReference type="RefSeq" id="WP_058118130.1">
    <property type="nucleotide sequence ID" value="NZ_CAMREZ010000014.1"/>
</dbReference>
<dbReference type="InterPro" id="IPR018211">
    <property type="entry name" value="ADH_Fe_CS"/>
</dbReference>
<sequence>MNSFSVRTKIMEGGGLETLAPKLHKVFIVTDGFMASSGKVSYITEKLDRAGAEYRVFDQVKADPDIGTVTKGVDMIQEFHPDAVIAFGGGSPIDAAKAIVFFAAKTCDMRECMFIAVPTTSGTGSEVSKFAVITDPEKEVKYPLVEDSLLPDVAILDAELTVSVPPSVTADTGIDVFTHAVEALVSTAATDFSDAAAEKAIKLVRRHLMTAYHQPGDMAARQGMHNASCLAGVAFSNSGLGLNHGMAHALGARFHIPHGRANGILLPYVMSFNAGCSESLTPVAKRYAKIARLLGLEATSVRQSALNLIRTARRYVEQLNIPSSIQAAGVDKAEFEAEAEAMAEAALADRCTATNPRPCSKEEILQVFHKAYIGRLP</sequence>
<dbReference type="FunFam" id="3.40.50.1970:FF:000003">
    <property type="entry name" value="Alcohol dehydrogenase, iron-containing"/>
    <property type="match status" value="1"/>
</dbReference>
<dbReference type="InterPro" id="IPR001670">
    <property type="entry name" value="ADH_Fe/GldA"/>
</dbReference>
<dbReference type="EMBL" id="QEKK01000006">
    <property type="protein sequence ID" value="PVY48678.1"/>
    <property type="molecule type" value="Genomic_DNA"/>
</dbReference>
<dbReference type="EMBL" id="CP011307">
    <property type="protein sequence ID" value="ALP94758.1"/>
    <property type="molecule type" value="Genomic_DNA"/>
</dbReference>
<dbReference type="OrthoDB" id="5445534at2"/>
<keyword evidence="6" id="KW-1185">Reference proteome</keyword>
<dbReference type="Gene3D" id="1.20.1090.10">
    <property type="entry name" value="Dehydroquinate synthase-like - alpha domain"/>
    <property type="match status" value="1"/>
</dbReference>
<dbReference type="PANTHER" id="PTHR11496:SF83">
    <property type="entry name" value="HYDROXYACID-OXOACID TRANSHYDROGENASE, MITOCHONDRIAL"/>
    <property type="match status" value="1"/>
</dbReference>
<evidence type="ECO:0000313" key="4">
    <source>
        <dbReference type="EMBL" id="ALP94758.1"/>
    </source>
</evidence>
<reference evidence="5 7" key="3">
    <citation type="submission" date="2018-04" db="EMBL/GenBank/DDBJ databases">
        <title>Genomic Encyclopedia of Type Strains, Phase IV (KMG-IV): sequencing the most valuable type-strain genomes for metagenomic binning, comparative biology and taxonomic classification.</title>
        <authorList>
            <person name="Goeker M."/>
        </authorList>
    </citation>
    <scope>NUCLEOTIDE SEQUENCE [LARGE SCALE GENOMIC DNA]</scope>
    <source>
        <strain evidence="5 7">DSM 26588</strain>
    </source>
</reference>
<evidence type="ECO:0000259" key="2">
    <source>
        <dbReference type="Pfam" id="PF00465"/>
    </source>
</evidence>
<dbReference type="GO" id="GO:0004022">
    <property type="term" value="F:alcohol dehydrogenase (NAD+) activity"/>
    <property type="evidence" value="ECO:0007669"/>
    <property type="project" value="UniProtKB-EC"/>
</dbReference>